<dbReference type="EMBL" id="WWCJ01000003">
    <property type="protein sequence ID" value="MYN01415.1"/>
    <property type="molecule type" value="Genomic_DNA"/>
</dbReference>
<gene>
    <name evidence="1" type="primary">tssF</name>
    <name evidence="1" type="ORF">GTP41_04795</name>
</gene>
<dbReference type="NCBIfam" id="TIGR03359">
    <property type="entry name" value="VI_chp_6"/>
    <property type="match status" value="1"/>
</dbReference>
<keyword evidence="2" id="KW-1185">Reference proteome</keyword>
<dbReference type="Proteomes" id="UP000448575">
    <property type="component" value="Unassembled WGS sequence"/>
</dbReference>
<dbReference type="PIRSF" id="PIRSF028304">
    <property type="entry name" value="UCP028304"/>
    <property type="match status" value="1"/>
</dbReference>
<reference evidence="1 2" key="1">
    <citation type="submission" date="2019-12" db="EMBL/GenBank/DDBJ databases">
        <title>Novel species isolated from a subtropical stream in China.</title>
        <authorList>
            <person name="Lu H."/>
        </authorList>
    </citation>
    <scope>NUCLEOTIDE SEQUENCE [LARGE SCALE GENOMIC DNA]</scope>
    <source>
        <strain evidence="1 2">DS3</strain>
    </source>
</reference>
<dbReference type="AlphaFoldDB" id="A0A6N9HF00"/>
<proteinExistence type="predicted"/>
<comment type="caution">
    <text evidence="1">The sequence shown here is derived from an EMBL/GenBank/DDBJ whole genome shotgun (WGS) entry which is preliminary data.</text>
</comment>
<name>A0A6N9HF00_9BURK</name>
<organism evidence="1 2">
    <name type="scientific">Pseudoduganella guangdongensis</name>
    <dbReference type="NCBI Taxonomy" id="2692179"/>
    <lineage>
        <taxon>Bacteria</taxon>
        <taxon>Pseudomonadati</taxon>
        <taxon>Pseudomonadota</taxon>
        <taxon>Betaproteobacteria</taxon>
        <taxon>Burkholderiales</taxon>
        <taxon>Oxalobacteraceae</taxon>
        <taxon>Telluria group</taxon>
        <taxon>Pseudoduganella</taxon>
    </lineage>
</organism>
<accession>A0A6N9HF00</accession>
<dbReference type="Pfam" id="PF05947">
    <property type="entry name" value="T6SS_TssF"/>
    <property type="match status" value="1"/>
</dbReference>
<protein>
    <submittedName>
        <fullName evidence="1">Type VI secretion system baseplate subunit TssF</fullName>
    </submittedName>
</protein>
<dbReference type="PANTHER" id="PTHR35370">
    <property type="entry name" value="CYTOPLASMIC PROTEIN-RELATED-RELATED"/>
    <property type="match status" value="1"/>
</dbReference>
<sequence length="608" mass="68148">MEDLLPYFERELVYLRELGREFCERYPSVGGKLQLDEDTCPDPHIEQLIQSTALLSARIAKKLDDSYPEFTEAFLETLFPHFLRPFPSCSIVRASYPSARSADAAPMLVIPRGTEMDTAMVRGVRCRFQTAYDITLTPARLTDARFEALARPPAGMAMPHTACSTLSIRIEGGLPTQLGALRVFIDGEPSFCAALRDALFMRTVGAFIEVEAGRWIPLKTAPLKRVGFAEAEALTPFDARSHAAYRIFSEYFAYPEKFGFFDIDLAPFRTHLPQNGSSLTLHLAIGGIRPDSHLARLLAMLSETNLLLGCSPAVNLFQRPCQPVAVTHRTADYVLSADATHPEAYEVYSIESVTMVRRRERQETVTEFRPLYSQRYGDDPAVNRHYWMLRHDDALAEISPGQEKRITLMDGDFNPEAVESASLSIQMNCTNRDLPHLLREGERDGSLTPIRDAAGFAARFLRKPSKALRWGRGFGLHWRLISHLALNHHGLCQDGLPAFRAMLSLYDLPQSPVSSRQIEGIVGLASRETATWLRNKFGTSLVHGTEVRLTLDEEAFVGSGLSLFVEVVDQFLGLYAQVNSFIELVVISRQTEKELMRCQPRSGYQTLA</sequence>
<dbReference type="InterPro" id="IPR010272">
    <property type="entry name" value="T6SS_TssF"/>
</dbReference>
<dbReference type="PANTHER" id="PTHR35370:SF1">
    <property type="entry name" value="TYPE VI SECRETION SYSTEM COMPONENT TSSF1"/>
    <property type="match status" value="1"/>
</dbReference>
<evidence type="ECO:0000313" key="1">
    <source>
        <dbReference type="EMBL" id="MYN01415.1"/>
    </source>
</evidence>
<evidence type="ECO:0000313" key="2">
    <source>
        <dbReference type="Proteomes" id="UP000448575"/>
    </source>
</evidence>